<proteinExistence type="predicted"/>
<gene>
    <name evidence="1" type="ORF">SS44_04100</name>
</gene>
<reference evidence="1 2" key="1">
    <citation type="submission" date="2015-03" db="EMBL/GenBank/DDBJ databases">
        <authorList>
            <person name="McCorrison J."/>
            <person name="Sanka R."/>
            <person name="Adams M."/>
            <person name="Brinkac L."/>
            <person name="Nierman W."/>
            <person name="Sutton G."/>
            <person name="Nelson K."/>
            <person name="Kiedrowski L."/>
            <person name="Guerrero D."/>
            <person name="Bonomo R."/>
        </authorList>
    </citation>
    <scope>NUCLEOTIDE SEQUENCE [LARGE SCALE GENOMIC DNA]</scope>
    <source>
        <strain evidence="1 2">42324</strain>
    </source>
</reference>
<dbReference type="AlphaFoldDB" id="A0AAE2EFE2"/>
<accession>A0AAE2EFE2</accession>
<dbReference type="RefSeq" id="WP_045292853.1">
    <property type="nucleotide sequence ID" value="NZ_JZYG01000005.1"/>
</dbReference>
<organism evidence="1 2">
    <name type="scientific">Enterobacter cloacae subsp. cloacae</name>
    <dbReference type="NCBI Taxonomy" id="336306"/>
    <lineage>
        <taxon>Bacteria</taxon>
        <taxon>Pseudomonadati</taxon>
        <taxon>Pseudomonadota</taxon>
        <taxon>Gammaproteobacteria</taxon>
        <taxon>Enterobacterales</taxon>
        <taxon>Enterobacteriaceae</taxon>
        <taxon>Enterobacter</taxon>
        <taxon>Enterobacter cloacae complex</taxon>
    </lineage>
</organism>
<name>A0AAE2EFE2_ENTCL</name>
<sequence length="65" mass="7248">MVIDSILCQLVSHDEDGIPGLNMLVTTMGEVENVWFCPAEKVGLKGLWVHWHQMAFSGFDDGVPF</sequence>
<evidence type="ECO:0000313" key="2">
    <source>
        <dbReference type="Proteomes" id="UP000033344"/>
    </source>
</evidence>
<protein>
    <submittedName>
        <fullName evidence="1">Uncharacterized protein</fullName>
    </submittedName>
</protein>
<comment type="caution">
    <text evidence="1">The sequence shown here is derived from an EMBL/GenBank/DDBJ whole genome shotgun (WGS) entry which is preliminary data.</text>
</comment>
<evidence type="ECO:0000313" key="1">
    <source>
        <dbReference type="EMBL" id="KJM40490.1"/>
    </source>
</evidence>
<dbReference type="Proteomes" id="UP000033344">
    <property type="component" value="Unassembled WGS sequence"/>
</dbReference>
<dbReference type="EMBL" id="JZYG01000005">
    <property type="protein sequence ID" value="KJM40490.1"/>
    <property type="molecule type" value="Genomic_DNA"/>
</dbReference>